<comment type="caution">
    <text evidence="1">The sequence shown here is derived from an EMBL/GenBank/DDBJ whole genome shotgun (WGS) entry which is preliminary data.</text>
</comment>
<sequence>MTKHDSEASSTILEKIERQTREAHFARISHSEMNPLLTSFGMSDWDGFAESWERLGVDLYMADGGRYRRRRYATFALCANGIRRKKHQPHYQSRDYNALNGGVERWFDPIENSIGDHPVLKAVLSLTQRAATDLTSPAERPETWHAEVHQFRIEAGKDQTGQPTPEGLHRDGVDWVLVLMVHRENVDSGETTIHDLQGKELGSFTLSSPMDAAFVNDNLVYHGVTPIHPVNPDLPAFRDVLVVTLRPQ</sequence>
<dbReference type="RefSeq" id="WP_173570674.1">
    <property type="nucleotide sequence ID" value="NZ_WOSY01000011.1"/>
</dbReference>
<keyword evidence="2" id="KW-1185">Reference proteome</keyword>
<proteinExistence type="predicted"/>
<dbReference type="Pfam" id="PF10014">
    <property type="entry name" value="2OG-Fe_Oxy_2"/>
    <property type="match status" value="1"/>
</dbReference>
<protein>
    <recommendedName>
        <fullName evidence="3">2OG-Fe dioxygenase family protein</fullName>
    </recommendedName>
</protein>
<gene>
    <name evidence="1" type="ORF">GOB81_11990</name>
</gene>
<dbReference type="Proteomes" id="UP000631653">
    <property type="component" value="Unassembled WGS sequence"/>
</dbReference>
<evidence type="ECO:0000313" key="1">
    <source>
        <dbReference type="EMBL" id="NHN89342.1"/>
    </source>
</evidence>
<accession>A0ABX0K0U3</accession>
<evidence type="ECO:0000313" key="2">
    <source>
        <dbReference type="Proteomes" id="UP000631653"/>
    </source>
</evidence>
<reference evidence="1 2" key="1">
    <citation type="journal article" date="2020" name="Int. J. Syst. Evol. Microbiol.">
        <title>Novel acetic acid bacteria from cider fermentations: Acetobacter conturbans sp. nov. and Acetobacter fallax sp. nov.</title>
        <authorList>
            <person name="Sombolestani A.S."/>
            <person name="Cleenwerck I."/>
            <person name="Cnockaert M."/>
            <person name="Borremans W."/>
            <person name="Wieme A.D."/>
            <person name="De Vuyst L."/>
            <person name="Vandamme P."/>
        </authorList>
    </citation>
    <scope>NUCLEOTIDE SEQUENCE [LARGE SCALE GENOMIC DNA]</scope>
    <source>
        <strain evidence="1 2">LMG 1627</strain>
    </source>
</reference>
<evidence type="ECO:0008006" key="3">
    <source>
        <dbReference type="Google" id="ProtNLM"/>
    </source>
</evidence>
<dbReference type="InterPro" id="IPR018724">
    <property type="entry name" value="2OG-Fe_dioxygenase"/>
</dbReference>
<dbReference type="EMBL" id="WOSY01000011">
    <property type="protein sequence ID" value="NHN89342.1"/>
    <property type="molecule type" value="Genomic_DNA"/>
</dbReference>
<name>A0ABX0K0U3_9PROT</name>
<dbReference type="Gene3D" id="2.60.120.620">
    <property type="entry name" value="q2cbj1_9rhob like domain"/>
    <property type="match status" value="1"/>
</dbReference>
<organism evidence="1 2">
    <name type="scientific">Acetobacter conturbans</name>
    <dbReference type="NCBI Taxonomy" id="1737472"/>
    <lineage>
        <taxon>Bacteria</taxon>
        <taxon>Pseudomonadati</taxon>
        <taxon>Pseudomonadota</taxon>
        <taxon>Alphaproteobacteria</taxon>
        <taxon>Acetobacterales</taxon>
        <taxon>Acetobacteraceae</taxon>
        <taxon>Acetobacter</taxon>
    </lineage>
</organism>